<dbReference type="InParanoid" id="A0A6P8HM85"/>
<dbReference type="GeneID" id="116290796"/>
<dbReference type="RefSeq" id="XP_031553760.1">
    <property type="nucleotide sequence ID" value="XM_031697900.1"/>
</dbReference>
<evidence type="ECO:0000313" key="3">
    <source>
        <dbReference type="Proteomes" id="UP000515163"/>
    </source>
</evidence>
<feature type="transmembrane region" description="Helical" evidence="2">
    <location>
        <begin position="477"/>
        <end position="501"/>
    </location>
</feature>
<evidence type="ECO:0000313" key="4">
    <source>
        <dbReference type="RefSeq" id="XP_031553760.1"/>
    </source>
</evidence>
<proteinExistence type="predicted"/>
<keyword evidence="3" id="KW-1185">Reference proteome</keyword>
<gene>
    <name evidence="4" type="primary">LOC116290796</name>
</gene>
<dbReference type="OrthoDB" id="5985758at2759"/>
<protein>
    <submittedName>
        <fullName evidence="4">Uncharacterized protein LOC116290796</fullName>
    </submittedName>
</protein>
<sequence>MTDELREPLLSSDPVRIQQPGIPDSYMPHMMYTNDTMIGSLPFSTSPIFGISPDSFGEIHREAELQFLNLDEHTVFEKVQSRKGGLAKMRVCNAGVKMVCSSPYQLLCIKAFVFREKEAAKLHGDENGKVEIPVVMGNMEVQQGQRFYKQFFSVDLDSVYDGPKKPVYELAKVEMEARNKFQVSIQVQYVDGLGYQEFTSVPFLMKTRPRKRTRLESESDVQSPDTSRPRKDSGESLDVSSSSNSSPGADFISSTEYKSAEYNHVKVLDHLEAKRATFDHVTCRVMQCQSNADIGYHFKLRDQNAAEQYDEGDVVGFFKDENGKAVIELLDSENADDAFMAGVISRSAYLEAKQSLLEEETDIICVIGVVKVKCIGSVRAGERIYSSLEKSKPGTAIAESHLPSGAVLSSRGTLLGMALEERKTKMFGDENLVKCFVCIVMGVTDKKLNMEIEDIYDHFEYQLSNRLRKERKRAKRILIAVLFVLGLFLASLAFLCFELYWPGSALRVYFCERHSLKHHTATFKYTPDGIRAYNVRGIEFPSWETLQKKIAPIIDQVPPLNMSRLNVTKVHYYLNLDRCSYGGTRLYSALNLDPKKEVGGPLVFAINQNCTNVYYYTDVPFNHWKPYISVSTFPQSFHCHPESEFKNQN</sequence>
<keyword evidence="2" id="KW-0812">Transmembrane</keyword>
<accession>A0A6P8HM85</accession>
<evidence type="ECO:0000256" key="2">
    <source>
        <dbReference type="SAM" id="Phobius"/>
    </source>
</evidence>
<name>A0A6P8HM85_ACTTE</name>
<keyword evidence="2" id="KW-0472">Membrane</keyword>
<reference evidence="4" key="1">
    <citation type="submission" date="2025-08" db="UniProtKB">
        <authorList>
            <consortium name="RefSeq"/>
        </authorList>
    </citation>
    <scope>IDENTIFICATION</scope>
    <source>
        <tissue evidence="4">Tentacle</tissue>
    </source>
</reference>
<keyword evidence="2" id="KW-1133">Transmembrane helix</keyword>
<dbReference type="AlphaFoldDB" id="A0A6P8HM85"/>
<evidence type="ECO:0000256" key="1">
    <source>
        <dbReference type="SAM" id="MobiDB-lite"/>
    </source>
</evidence>
<dbReference type="Proteomes" id="UP000515163">
    <property type="component" value="Unplaced"/>
</dbReference>
<organism evidence="3 4">
    <name type="scientific">Actinia tenebrosa</name>
    <name type="common">Australian red waratah sea anemone</name>
    <dbReference type="NCBI Taxonomy" id="6105"/>
    <lineage>
        <taxon>Eukaryota</taxon>
        <taxon>Metazoa</taxon>
        <taxon>Cnidaria</taxon>
        <taxon>Anthozoa</taxon>
        <taxon>Hexacorallia</taxon>
        <taxon>Actiniaria</taxon>
        <taxon>Actiniidae</taxon>
        <taxon>Actinia</taxon>
    </lineage>
</organism>
<feature type="region of interest" description="Disordered" evidence="1">
    <location>
        <begin position="209"/>
        <end position="250"/>
    </location>
</feature>
<dbReference type="KEGG" id="aten:116290796"/>
<feature type="compositionally biased region" description="Low complexity" evidence="1">
    <location>
        <begin position="236"/>
        <end position="246"/>
    </location>
</feature>